<dbReference type="Proteomes" id="UP000199400">
    <property type="component" value="Unassembled WGS sequence"/>
</dbReference>
<gene>
    <name evidence="6" type="ORF">SAMN02745121_01083</name>
</gene>
<organism evidence="6 7">
    <name type="scientific">Nannocystis exedens</name>
    <dbReference type="NCBI Taxonomy" id="54"/>
    <lineage>
        <taxon>Bacteria</taxon>
        <taxon>Pseudomonadati</taxon>
        <taxon>Myxococcota</taxon>
        <taxon>Polyangia</taxon>
        <taxon>Nannocystales</taxon>
        <taxon>Nannocystaceae</taxon>
        <taxon>Nannocystis</taxon>
    </lineage>
</organism>
<dbReference type="PANTHER" id="PTHR30537">
    <property type="entry name" value="HTH-TYPE TRANSCRIPTIONAL REGULATOR"/>
    <property type="match status" value="1"/>
</dbReference>
<sequence>MTPFDDLTLLRDFVQIVESGSISAAARTLKVPQPSLSRHLRALEDSCGAALLRRDTHGMCLTEAGHRLLADARVLLALAEEAAQRLHAEQAALHGHLRLFATIDFGQFTVTRLLGRFLQAHPGVTAELGYTNRPATMIQEGYDAGVLVGELTDDSVVARPAGKLVRYVVAAPSLLARQPAVREPADLRGWPWLSLAGAQFGSATAVTLTAPKAAAQTIAIAPVLVSEGVTSLREAARAGIGVVVLPDWLAREDLVSGRLVRVLPQWNAPELPVHVIYPGQRHLPARVRAFVDFAVSYMTTEMHAVA</sequence>
<dbReference type="SUPFAM" id="SSF46785">
    <property type="entry name" value="Winged helix' DNA-binding domain"/>
    <property type="match status" value="1"/>
</dbReference>
<keyword evidence="4" id="KW-0804">Transcription</keyword>
<dbReference type="Pfam" id="PF00126">
    <property type="entry name" value="HTH_1"/>
    <property type="match status" value="1"/>
</dbReference>
<dbReference type="Gene3D" id="3.40.190.290">
    <property type="match status" value="1"/>
</dbReference>
<dbReference type="SUPFAM" id="SSF53850">
    <property type="entry name" value="Periplasmic binding protein-like II"/>
    <property type="match status" value="1"/>
</dbReference>
<keyword evidence="7" id="KW-1185">Reference proteome</keyword>
<evidence type="ECO:0000313" key="6">
    <source>
        <dbReference type="EMBL" id="SFD67570.1"/>
    </source>
</evidence>
<keyword evidence="2" id="KW-0805">Transcription regulation</keyword>
<dbReference type="GO" id="GO:0043565">
    <property type="term" value="F:sequence-specific DNA binding"/>
    <property type="evidence" value="ECO:0007669"/>
    <property type="project" value="TreeGrafter"/>
</dbReference>
<dbReference type="PRINTS" id="PR00039">
    <property type="entry name" value="HTHLYSR"/>
</dbReference>
<dbReference type="Gene3D" id="1.10.10.10">
    <property type="entry name" value="Winged helix-like DNA-binding domain superfamily/Winged helix DNA-binding domain"/>
    <property type="match status" value="1"/>
</dbReference>
<dbReference type="PROSITE" id="PS50931">
    <property type="entry name" value="HTH_LYSR"/>
    <property type="match status" value="1"/>
</dbReference>
<dbReference type="PANTHER" id="PTHR30537:SF5">
    <property type="entry name" value="HTH-TYPE TRANSCRIPTIONAL ACTIVATOR TTDR-RELATED"/>
    <property type="match status" value="1"/>
</dbReference>
<dbReference type="OrthoDB" id="5504838at2"/>
<dbReference type="InterPro" id="IPR036390">
    <property type="entry name" value="WH_DNA-bd_sf"/>
</dbReference>
<evidence type="ECO:0000256" key="3">
    <source>
        <dbReference type="ARBA" id="ARBA00023125"/>
    </source>
</evidence>
<dbReference type="FunFam" id="1.10.10.10:FF:000001">
    <property type="entry name" value="LysR family transcriptional regulator"/>
    <property type="match status" value="1"/>
</dbReference>
<dbReference type="InterPro" id="IPR005119">
    <property type="entry name" value="LysR_subst-bd"/>
</dbReference>
<dbReference type="CDD" id="cd08422">
    <property type="entry name" value="PBP2_CrgA_like"/>
    <property type="match status" value="1"/>
</dbReference>
<accession>A0A1I1UI06</accession>
<dbReference type="STRING" id="54.SAMN02745121_01083"/>
<evidence type="ECO:0000256" key="4">
    <source>
        <dbReference type="ARBA" id="ARBA00023163"/>
    </source>
</evidence>
<dbReference type="AlphaFoldDB" id="A0A1I1UI06"/>
<dbReference type="InterPro" id="IPR058163">
    <property type="entry name" value="LysR-type_TF_proteobact-type"/>
</dbReference>
<dbReference type="GO" id="GO:0003700">
    <property type="term" value="F:DNA-binding transcription factor activity"/>
    <property type="evidence" value="ECO:0007669"/>
    <property type="project" value="InterPro"/>
</dbReference>
<dbReference type="Pfam" id="PF03466">
    <property type="entry name" value="LysR_substrate"/>
    <property type="match status" value="1"/>
</dbReference>
<feature type="domain" description="HTH lysR-type" evidence="5">
    <location>
        <begin position="5"/>
        <end position="62"/>
    </location>
</feature>
<protein>
    <submittedName>
        <fullName evidence="6">DNA-binding transcriptional regulator, LysR family</fullName>
    </submittedName>
</protein>
<evidence type="ECO:0000259" key="5">
    <source>
        <dbReference type="PROSITE" id="PS50931"/>
    </source>
</evidence>
<evidence type="ECO:0000256" key="1">
    <source>
        <dbReference type="ARBA" id="ARBA00009437"/>
    </source>
</evidence>
<evidence type="ECO:0000256" key="2">
    <source>
        <dbReference type="ARBA" id="ARBA00023015"/>
    </source>
</evidence>
<evidence type="ECO:0000313" key="7">
    <source>
        <dbReference type="Proteomes" id="UP000199400"/>
    </source>
</evidence>
<reference evidence="7" key="1">
    <citation type="submission" date="2016-10" db="EMBL/GenBank/DDBJ databases">
        <authorList>
            <person name="Varghese N."/>
            <person name="Submissions S."/>
        </authorList>
    </citation>
    <scope>NUCLEOTIDE SEQUENCE [LARGE SCALE GENOMIC DNA]</scope>
    <source>
        <strain evidence="7">ATCC 25963</strain>
    </source>
</reference>
<dbReference type="InterPro" id="IPR036388">
    <property type="entry name" value="WH-like_DNA-bd_sf"/>
</dbReference>
<proteinExistence type="inferred from homology"/>
<name>A0A1I1UI06_9BACT</name>
<comment type="similarity">
    <text evidence="1">Belongs to the LysR transcriptional regulatory family.</text>
</comment>
<dbReference type="InterPro" id="IPR000847">
    <property type="entry name" value="LysR_HTH_N"/>
</dbReference>
<dbReference type="GO" id="GO:0006351">
    <property type="term" value="P:DNA-templated transcription"/>
    <property type="evidence" value="ECO:0007669"/>
    <property type="project" value="TreeGrafter"/>
</dbReference>
<dbReference type="EMBL" id="FOMX01000003">
    <property type="protein sequence ID" value="SFD67570.1"/>
    <property type="molecule type" value="Genomic_DNA"/>
</dbReference>
<keyword evidence="3 6" id="KW-0238">DNA-binding</keyword>
<dbReference type="RefSeq" id="WP_096329561.1">
    <property type="nucleotide sequence ID" value="NZ_FOMX01000003.1"/>
</dbReference>